<proteinExistence type="predicted"/>
<evidence type="ECO:0000313" key="1">
    <source>
        <dbReference type="EMBL" id="QLC52448.1"/>
    </source>
</evidence>
<keyword evidence="2" id="KW-1185">Reference proteome</keyword>
<gene>
    <name evidence="1" type="ORF">HWV54_06270</name>
</gene>
<dbReference type="Gene3D" id="1.10.600.10">
    <property type="entry name" value="Farnesyl Diphosphate Synthase"/>
    <property type="match status" value="1"/>
</dbReference>
<sequence length="288" mass="33249">MVDFLPYYFDILRATDRDRYMSVLFAPKKKRRALAALYTFNVEVSRIRETVHDPLIGEIRLRWWYDCIAHGEMKKSKNNPILEDLFTAITLFNLPKTAFLRYCNAQILDLYHNPIETLHDLKFYCGETASIILQLSCQILDPDVAQDFTDVYKHGGIAQGLSGVLRLLSFMQSRYQYYLPADILKAVGVDRRDLESYRVNNEQKCHIIEAMVALSRDHYIKFYEYSGALPRMLRPAFLPLAIIPASLQKALQLGATVFQENATLPLIRRYWLITKAAISGDFPKILLG</sequence>
<dbReference type="EMBL" id="CP058235">
    <property type="protein sequence ID" value="QLC52448.1"/>
    <property type="molecule type" value="Genomic_DNA"/>
</dbReference>
<dbReference type="InterPro" id="IPR008949">
    <property type="entry name" value="Isoprenoid_synthase_dom_sf"/>
</dbReference>
<dbReference type="InterPro" id="IPR002060">
    <property type="entry name" value="Squ/phyt_synthse"/>
</dbReference>
<evidence type="ECO:0000313" key="2">
    <source>
        <dbReference type="Proteomes" id="UP000509443"/>
    </source>
</evidence>
<dbReference type="PROSITE" id="PS51450">
    <property type="entry name" value="LRR"/>
    <property type="match status" value="1"/>
</dbReference>
<organism evidence="1 2">
    <name type="scientific">Bartonella alsatica</name>
    <dbReference type="NCBI Taxonomy" id="52764"/>
    <lineage>
        <taxon>Bacteria</taxon>
        <taxon>Pseudomonadati</taxon>
        <taxon>Pseudomonadota</taxon>
        <taxon>Alphaproteobacteria</taxon>
        <taxon>Hyphomicrobiales</taxon>
        <taxon>Bartonellaceae</taxon>
        <taxon>Bartonella</taxon>
    </lineage>
</organism>
<dbReference type="InterPro" id="IPR001611">
    <property type="entry name" value="Leu-rich_rpt"/>
</dbReference>
<accession>A0ABX6QI22</accession>
<dbReference type="Proteomes" id="UP000509443">
    <property type="component" value="Chromosome"/>
</dbReference>
<protein>
    <submittedName>
        <fullName evidence="1">Phytoene/squalene synthase family protein</fullName>
    </submittedName>
</protein>
<reference evidence="1 2" key="1">
    <citation type="submission" date="2020-06" db="EMBL/GenBank/DDBJ databases">
        <title>Complete closed genome sequence of Bartonella alsatica CIP 105477.</title>
        <authorList>
            <person name="Thibau A."/>
            <person name="Schultze T.G."/>
            <person name="Kempf V.A.J."/>
        </authorList>
    </citation>
    <scope>NUCLEOTIDE SEQUENCE [LARGE SCALE GENOMIC DNA]</scope>
    <source>
        <strain evidence="1 2">CIP 105477</strain>
    </source>
</reference>
<dbReference type="Pfam" id="PF00494">
    <property type="entry name" value="SQS_PSY"/>
    <property type="match status" value="1"/>
</dbReference>
<dbReference type="SUPFAM" id="SSF48576">
    <property type="entry name" value="Terpenoid synthases"/>
    <property type="match status" value="1"/>
</dbReference>
<dbReference type="RefSeq" id="WP_005865602.1">
    <property type="nucleotide sequence ID" value="NZ_CACVBB010000006.1"/>
</dbReference>
<name>A0ABX6QI22_9HYPH</name>